<evidence type="ECO:0000313" key="1">
    <source>
        <dbReference type="EMBL" id="KAK9147256.1"/>
    </source>
</evidence>
<protein>
    <submittedName>
        <fullName evidence="1">Uncharacterized protein</fullName>
    </submittedName>
</protein>
<proteinExistence type="predicted"/>
<comment type="caution">
    <text evidence="1">The sequence shown here is derived from an EMBL/GenBank/DDBJ whole genome shotgun (WGS) entry which is preliminary data.</text>
</comment>
<name>A0AAP0K772_9MAGN</name>
<accession>A0AAP0K772</accession>
<evidence type="ECO:0000313" key="2">
    <source>
        <dbReference type="Proteomes" id="UP001419268"/>
    </source>
</evidence>
<organism evidence="1 2">
    <name type="scientific">Stephania cephalantha</name>
    <dbReference type="NCBI Taxonomy" id="152367"/>
    <lineage>
        <taxon>Eukaryota</taxon>
        <taxon>Viridiplantae</taxon>
        <taxon>Streptophyta</taxon>
        <taxon>Embryophyta</taxon>
        <taxon>Tracheophyta</taxon>
        <taxon>Spermatophyta</taxon>
        <taxon>Magnoliopsida</taxon>
        <taxon>Ranunculales</taxon>
        <taxon>Menispermaceae</taxon>
        <taxon>Menispermoideae</taxon>
        <taxon>Cissampelideae</taxon>
        <taxon>Stephania</taxon>
    </lineage>
</organism>
<reference evidence="1 2" key="1">
    <citation type="submission" date="2024-01" db="EMBL/GenBank/DDBJ databases">
        <title>Genome assemblies of Stephania.</title>
        <authorList>
            <person name="Yang L."/>
        </authorList>
    </citation>
    <scope>NUCLEOTIDE SEQUENCE [LARGE SCALE GENOMIC DNA]</scope>
    <source>
        <strain evidence="1">JXDWG</strain>
        <tissue evidence="1">Leaf</tissue>
    </source>
</reference>
<gene>
    <name evidence="1" type="ORF">Scep_006013</name>
</gene>
<dbReference type="AlphaFoldDB" id="A0AAP0K772"/>
<sequence>MNETKCYTKVYTSLPCMCKYTFLRYYCLPHGKAHLFYGLCYALFDEKWSVLYGEAL</sequence>
<dbReference type="EMBL" id="JBBNAG010000003">
    <property type="protein sequence ID" value="KAK9147256.1"/>
    <property type="molecule type" value="Genomic_DNA"/>
</dbReference>
<keyword evidence="2" id="KW-1185">Reference proteome</keyword>
<dbReference type="Proteomes" id="UP001419268">
    <property type="component" value="Unassembled WGS sequence"/>
</dbReference>